<evidence type="ECO:0000256" key="4">
    <source>
        <dbReference type="SAM" id="Phobius"/>
    </source>
</evidence>
<dbReference type="PANTHER" id="PTHR43798">
    <property type="entry name" value="MONOACYLGLYCEROL LIPASE"/>
    <property type="match status" value="1"/>
</dbReference>
<dbReference type="InterPro" id="IPR012354">
    <property type="entry name" value="Esterase_lipase"/>
</dbReference>
<keyword evidence="4" id="KW-1133">Transmembrane helix</keyword>
<evidence type="ECO:0000313" key="6">
    <source>
        <dbReference type="EMBL" id="TYB32176.1"/>
    </source>
</evidence>
<accession>A0A5D0MGL5</accession>
<evidence type="ECO:0000256" key="1">
    <source>
        <dbReference type="ARBA" id="ARBA00022801"/>
    </source>
</evidence>
<evidence type="ECO:0000256" key="3">
    <source>
        <dbReference type="PIRSR" id="PIRSR017388-2"/>
    </source>
</evidence>
<dbReference type="GO" id="GO:0016020">
    <property type="term" value="C:membrane"/>
    <property type="evidence" value="ECO:0007669"/>
    <property type="project" value="TreeGrafter"/>
</dbReference>
<dbReference type="InterPro" id="IPR022742">
    <property type="entry name" value="Hydrolase_4"/>
</dbReference>
<feature type="binding site" evidence="3">
    <location>
        <position position="89"/>
    </location>
    <ligand>
        <name>substrate</name>
    </ligand>
</feature>
<feature type="transmembrane region" description="Helical" evidence="4">
    <location>
        <begin position="82"/>
        <end position="101"/>
    </location>
</feature>
<reference evidence="6" key="1">
    <citation type="submission" date="2019-08" db="EMBL/GenBank/DDBJ databases">
        <title>Genomic characterization of a novel candidate phylum (ARYD3) from a high temperature, high salinity tertiary oil reservoir in north central Oklahoma, USA.</title>
        <authorList>
            <person name="Youssef N.H."/>
            <person name="Yadav A."/>
            <person name="Elshahed M.S."/>
        </authorList>
    </citation>
    <scope>NUCLEOTIDE SEQUENCE [LARGE SCALE GENOMIC DNA]</scope>
    <source>
        <strain evidence="6">ARYD3</strain>
    </source>
</reference>
<dbReference type="Pfam" id="PF12146">
    <property type="entry name" value="Hydrolase_4"/>
    <property type="match status" value="1"/>
</dbReference>
<feature type="active site" description="Nucleophile" evidence="2">
    <location>
        <position position="88"/>
    </location>
</feature>
<dbReference type="PIRSF" id="PIRSF017388">
    <property type="entry name" value="Esterase_lipase"/>
    <property type="match status" value="1"/>
</dbReference>
<dbReference type="SUPFAM" id="SSF53474">
    <property type="entry name" value="alpha/beta-Hydrolases"/>
    <property type="match status" value="1"/>
</dbReference>
<proteinExistence type="predicted"/>
<keyword evidence="4" id="KW-0472">Membrane</keyword>
<dbReference type="PANTHER" id="PTHR43798:SF31">
    <property type="entry name" value="AB HYDROLASE SUPERFAMILY PROTEIN YCLE"/>
    <property type="match status" value="1"/>
</dbReference>
<keyword evidence="1 6" id="KW-0378">Hydrolase</keyword>
<evidence type="ECO:0000256" key="2">
    <source>
        <dbReference type="PIRSR" id="PIRSR017388-1"/>
    </source>
</evidence>
<gene>
    <name evidence="6" type="ORF">FXF47_00110</name>
</gene>
<comment type="caution">
    <text evidence="6">The sequence shown here is derived from an EMBL/GenBank/DDBJ whole genome shotgun (WGS) entry which is preliminary data.</text>
</comment>
<name>A0A5D0MGL5_9BACT</name>
<dbReference type="Gene3D" id="3.40.50.1820">
    <property type="entry name" value="alpha/beta hydrolase"/>
    <property type="match status" value="1"/>
</dbReference>
<feature type="domain" description="Serine aminopeptidase S33" evidence="5">
    <location>
        <begin position="8"/>
        <end position="236"/>
    </location>
</feature>
<dbReference type="InterPro" id="IPR029058">
    <property type="entry name" value="AB_hydrolase_fold"/>
</dbReference>
<dbReference type="EMBL" id="VSIX01000003">
    <property type="protein sequence ID" value="TYB32176.1"/>
    <property type="molecule type" value="Genomic_DNA"/>
</dbReference>
<protein>
    <submittedName>
        <fullName evidence="6">Alpha/beta fold hydrolase</fullName>
    </submittedName>
</protein>
<dbReference type="Proteomes" id="UP000324143">
    <property type="component" value="Unassembled WGS sequence"/>
</dbReference>
<dbReference type="GO" id="GO:0052689">
    <property type="term" value="F:carboxylic ester hydrolase activity"/>
    <property type="evidence" value="ECO:0007669"/>
    <property type="project" value="InterPro"/>
</dbReference>
<organism evidence="6 7">
    <name type="scientific">Candidatus Mcinerneyibacterium aminivorans</name>
    <dbReference type="NCBI Taxonomy" id="2703815"/>
    <lineage>
        <taxon>Bacteria</taxon>
        <taxon>Candidatus Macinerneyibacteriota</taxon>
        <taxon>Candidatus Mcinerneyibacteria</taxon>
        <taxon>Candidatus Mcinerneyibacteriales</taxon>
        <taxon>Candidatus Mcinerneyibacteriaceae</taxon>
        <taxon>Candidatus Mcinerneyibacterium</taxon>
    </lineage>
</organism>
<dbReference type="AlphaFoldDB" id="A0A5D0MGL5"/>
<evidence type="ECO:0000259" key="5">
    <source>
        <dbReference type="Pfam" id="PF12146"/>
    </source>
</evidence>
<keyword evidence="4" id="KW-0812">Transmembrane</keyword>
<feature type="binding site" evidence="3">
    <location>
        <position position="19"/>
    </location>
    <ligand>
        <name>substrate</name>
    </ligand>
</feature>
<keyword evidence="7" id="KW-1185">Reference proteome</keyword>
<dbReference type="InterPro" id="IPR050266">
    <property type="entry name" value="AB_hydrolase_sf"/>
</dbReference>
<feature type="active site" description="Charge relay system" evidence="2">
    <location>
        <position position="231"/>
    </location>
</feature>
<feature type="active site" description="Charge relay system" evidence="2">
    <location>
        <position position="200"/>
    </location>
</feature>
<sequence>MEINYRNNSKNLILMVHGFSGYPGNLEYLAEKLNEALSYDILVPQLPGHTDKLEDLKQSNHKRWIEKIDSIVEKKKDNYENIYMIGFSMGTLIATIVANRYKEVEKMILIAPPFAFPLKKEILLFLAPGLKLFKKYHYKEVEGNKLNKNLYDEEMRKKYPVKFEKEPLESVIEFNKLRKEGRKSYKNNKTPFLVIQSTGDRVAAYNENQEFLRKNIGSTFGRFVSVDDSGHMIPLDYDRDKVVAETIKFIEEDLSWIKI</sequence>
<evidence type="ECO:0000313" key="7">
    <source>
        <dbReference type="Proteomes" id="UP000324143"/>
    </source>
</evidence>